<dbReference type="Proteomes" id="UP000466396">
    <property type="component" value="Chromosome"/>
</dbReference>
<keyword evidence="3" id="KW-1185">Reference proteome</keyword>
<dbReference type="KEGG" id="mlj:MLAC_44480"/>
<dbReference type="InterPro" id="IPR038332">
    <property type="entry name" value="PPE_sf"/>
</dbReference>
<accession>A0A7I7NRM3</accession>
<dbReference type="InterPro" id="IPR000084">
    <property type="entry name" value="PE-PGRS_N"/>
</dbReference>
<sequence length="63" mass="6124">MSHVIAVPEALNTAANDVVAIGSTISAANAAPAAPTTGVLAAAADEVSAQIAAIFGAHGHRYQ</sequence>
<evidence type="ECO:0000313" key="3">
    <source>
        <dbReference type="Proteomes" id="UP000466396"/>
    </source>
</evidence>
<protein>
    <recommendedName>
        <fullName evidence="1">PE domain-containing protein</fullName>
    </recommendedName>
</protein>
<proteinExistence type="predicted"/>
<gene>
    <name evidence="2" type="ORF">MLAC_44480</name>
</gene>
<feature type="domain" description="PE" evidence="1">
    <location>
        <begin position="4"/>
        <end position="63"/>
    </location>
</feature>
<reference evidence="2 3" key="1">
    <citation type="journal article" date="2019" name="Emerg. Microbes Infect.">
        <title>Comprehensive subspecies identification of 175 nontuberculous mycobacteria species based on 7547 genomic profiles.</title>
        <authorList>
            <person name="Matsumoto Y."/>
            <person name="Kinjo T."/>
            <person name="Motooka D."/>
            <person name="Nabeya D."/>
            <person name="Jung N."/>
            <person name="Uechi K."/>
            <person name="Horii T."/>
            <person name="Iida T."/>
            <person name="Fujita J."/>
            <person name="Nakamura S."/>
        </authorList>
    </citation>
    <scope>NUCLEOTIDE SEQUENCE [LARGE SCALE GENOMIC DNA]</scope>
    <source>
        <strain evidence="2 3">JCM 15657</strain>
    </source>
</reference>
<dbReference type="SUPFAM" id="SSF140459">
    <property type="entry name" value="PE/PPE dimer-like"/>
    <property type="match status" value="1"/>
</dbReference>
<name>A0A7I7NRM3_9MYCO</name>
<organism evidence="2 3">
    <name type="scientific">Mycobacterium lacus</name>
    <dbReference type="NCBI Taxonomy" id="169765"/>
    <lineage>
        <taxon>Bacteria</taxon>
        <taxon>Bacillati</taxon>
        <taxon>Actinomycetota</taxon>
        <taxon>Actinomycetes</taxon>
        <taxon>Mycobacteriales</taxon>
        <taxon>Mycobacteriaceae</taxon>
        <taxon>Mycobacterium</taxon>
    </lineage>
</organism>
<dbReference type="Gene3D" id="1.10.287.850">
    <property type="entry name" value="HP0062-like domain"/>
    <property type="match status" value="1"/>
</dbReference>
<dbReference type="AlphaFoldDB" id="A0A7I7NRM3"/>
<evidence type="ECO:0000313" key="2">
    <source>
        <dbReference type="EMBL" id="BBX99154.1"/>
    </source>
</evidence>
<dbReference type="Pfam" id="PF00934">
    <property type="entry name" value="PE"/>
    <property type="match status" value="1"/>
</dbReference>
<evidence type="ECO:0000259" key="1">
    <source>
        <dbReference type="Pfam" id="PF00934"/>
    </source>
</evidence>
<dbReference type="EMBL" id="AP022581">
    <property type="protein sequence ID" value="BBX99154.1"/>
    <property type="molecule type" value="Genomic_DNA"/>
</dbReference>